<dbReference type="EMBL" id="VXRG01000017">
    <property type="protein sequence ID" value="MXY92141.1"/>
    <property type="molecule type" value="Genomic_DNA"/>
</dbReference>
<accession>A0A6B0YPQ7</accession>
<feature type="domain" description="4Fe-4S ferredoxin-type" evidence="6">
    <location>
        <begin position="7"/>
        <end position="37"/>
    </location>
</feature>
<dbReference type="InterPro" id="IPR004017">
    <property type="entry name" value="Cys_rich_dom"/>
</dbReference>
<organism evidence="7">
    <name type="scientific">Caldilineaceae bacterium SB0664_bin_27</name>
    <dbReference type="NCBI Taxonomy" id="2605260"/>
    <lineage>
        <taxon>Bacteria</taxon>
        <taxon>Bacillati</taxon>
        <taxon>Chloroflexota</taxon>
        <taxon>Caldilineae</taxon>
        <taxon>Caldilineales</taxon>
        <taxon>Caldilineaceae</taxon>
    </lineage>
</organism>
<dbReference type="PROSITE" id="PS00198">
    <property type="entry name" value="4FE4S_FER_1"/>
    <property type="match status" value="1"/>
</dbReference>
<dbReference type="GO" id="GO:0046872">
    <property type="term" value="F:metal ion binding"/>
    <property type="evidence" value="ECO:0007669"/>
    <property type="project" value="UniProtKB-KW"/>
</dbReference>
<dbReference type="InterPro" id="IPR017896">
    <property type="entry name" value="4Fe4S_Fe-S-bd"/>
</dbReference>
<evidence type="ECO:0000259" key="6">
    <source>
        <dbReference type="PROSITE" id="PS51379"/>
    </source>
</evidence>
<gene>
    <name evidence="7" type="ORF">F4Y42_01690</name>
</gene>
<sequence>MPAASLNSVGLSLNDCIKCNVCTSYCPVSQVTDSFPGPKYAAPQSERFRDFGHPFYADGAGPISRTLAAGQMPDASVDYCSGCRVCNEVCPTGVRIAEINARARARIVEARGLSLRNRILGRNELLGRIGSFAPGLANLLLHNPLSRRLAAALFGVAEKAPLPRWRHETLSRWLARTRAQRLRSEQKVVYFHGCATQYYEPFVGIAAILVLEHLGYEVIVPPQNCCGLPMLSNGEFGAAESHHRRNVARLTEFVDAGYPVIGTSTSCTLTLKEEAPELLDLENDAGTRALKFATWDIFEWLRERLDQGRLPSDLRPLHQSDQPFILPYHAPCQLRAHRIGKPALELLARIPGLDLRESHARCCGIAGTYGYKTEKYQIAMDVGAELFDYVAAQSPQSDQDSEGSLSFTACDSETCRWQLEHGTGLPSRHPIELLAAAYGLYDLHARRQANRN</sequence>
<keyword evidence="4" id="KW-0408">Iron</keyword>
<dbReference type="AlphaFoldDB" id="A0A6B0YPQ7"/>
<dbReference type="Pfam" id="PF02754">
    <property type="entry name" value="CCG"/>
    <property type="match status" value="2"/>
</dbReference>
<reference evidence="7" key="1">
    <citation type="submission" date="2019-09" db="EMBL/GenBank/DDBJ databases">
        <title>Characterisation of the sponge microbiome using genome-centric metagenomics.</title>
        <authorList>
            <person name="Engelberts J.P."/>
            <person name="Robbins S.J."/>
            <person name="De Goeij J.M."/>
            <person name="Aranda M."/>
            <person name="Bell S.C."/>
            <person name="Webster N.S."/>
        </authorList>
    </citation>
    <scope>NUCLEOTIDE SEQUENCE</scope>
    <source>
        <strain evidence="7">SB0664_bin_27</strain>
    </source>
</reference>
<dbReference type="NCBIfam" id="NF008369">
    <property type="entry name" value="PRK11168.1"/>
    <property type="match status" value="1"/>
</dbReference>
<dbReference type="GO" id="GO:0051539">
    <property type="term" value="F:4 iron, 4 sulfur cluster binding"/>
    <property type="evidence" value="ECO:0007669"/>
    <property type="project" value="UniProtKB-KW"/>
</dbReference>
<dbReference type="InterPro" id="IPR017900">
    <property type="entry name" value="4Fe4S_Fe_S_CS"/>
</dbReference>
<evidence type="ECO:0000256" key="5">
    <source>
        <dbReference type="ARBA" id="ARBA00023014"/>
    </source>
</evidence>
<name>A0A6B0YPQ7_9CHLR</name>
<keyword evidence="5" id="KW-0411">Iron-sulfur</keyword>
<feature type="domain" description="4Fe-4S ferredoxin-type" evidence="6">
    <location>
        <begin position="71"/>
        <end position="100"/>
    </location>
</feature>
<dbReference type="PANTHER" id="PTHR32479">
    <property type="entry name" value="GLYCOLATE OXIDASE IRON-SULFUR SUBUNIT"/>
    <property type="match status" value="1"/>
</dbReference>
<evidence type="ECO:0000256" key="2">
    <source>
        <dbReference type="ARBA" id="ARBA00022723"/>
    </source>
</evidence>
<dbReference type="PANTHER" id="PTHR32479:SF19">
    <property type="entry name" value="ANAEROBIC GLYCEROL-3-PHOSPHATE DEHYDROGENASE SUBUNIT C"/>
    <property type="match status" value="1"/>
</dbReference>
<evidence type="ECO:0000256" key="1">
    <source>
        <dbReference type="ARBA" id="ARBA00022485"/>
    </source>
</evidence>
<dbReference type="SUPFAM" id="SSF46548">
    <property type="entry name" value="alpha-helical ferredoxin"/>
    <property type="match status" value="1"/>
</dbReference>
<keyword evidence="2" id="KW-0479">Metal-binding</keyword>
<proteinExistence type="predicted"/>
<dbReference type="GO" id="GO:0016491">
    <property type="term" value="F:oxidoreductase activity"/>
    <property type="evidence" value="ECO:0007669"/>
    <property type="project" value="UniProtKB-ARBA"/>
</dbReference>
<evidence type="ECO:0000313" key="7">
    <source>
        <dbReference type="EMBL" id="MXY92141.1"/>
    </source>
</evidence>
<evidence type="ECO:0000256" key="4">
    <source>
        <dbReference type="ARBA" id="ARBA00023004"/>
    </source>
</evidence>
<keyword evidence="1" id="KW-0004">4Fe-4S</keyword>
<protein>
    <submittedName>
        <fullName evidence="7">Anaerobic glycerol-3-phosphate dehydrogenase subunit C</fullName>
    </submittedName>
</protein>
<comment type="caution">
    <text evidence="7">The sequence shown here is derived from an EMBL/GenBank/DDBJ whole genome shotgun (WGS) entry which is preliminary data.</text>
</comment>
<dbReference type="PROSITE" id="PS51379">
    <property type="entry name" value="4FE4S_FER_2"/>
    <property type="match status" value="2"/>
</dbReference>
<dbReference type="Gene3D" id="1.10.1060.10">
    <property type="entry name" value="Alpha-helical ferredoxin"/>
    <property type="match status" value="1"/>
</dbReference>
<keyword evidence="3" id="KW-0677">Repeat</keyword>
<dbReference type="Pfam" id="PF13183">
    <property type="entry name" value="Fer4_8"/>
    <property type="match status" value="1"/>
</dbReference>
<dbReference type="InterPro" id="IPR009051">
    <property type="entry name" value="Helical_ferredxn"/>
</dbReference>
<evidence type="ECO:0000256" key="3">
    <source>
        <dbReference type="ARBA" id="ARBA00022737"/>
    </source>
</evidence>